<proteinExistence type="predicted"/>
<dbReference type="Proteomes" id="UP000229839">
    <property type="component" value="Unassembled WGS sequence"/>
</dbReference>
<comment type="caution">
    <text evidence="1">The sequence shown here is derived from an EMBL/GenBank/DDBJ whole genome shotgun (WGS) entry which is preliminary data.</text>
</comment>
<protein>
    <submittedName>
        <fullName evidence="1">Uncharacterized protein</fullName>
    </submittedName>
</protein>
<sequence>MGKHYPIAELMQLDQLDPIVPLRNRDKLSPLLSPTQSANIARWSQKALQPIKGAGCTFDLPFPSHKISL</sequence>
<evidence type="ECO:0000313" key="2">
    <source>
        <dbReference type="Proteomes" id="UP000229839"/>
    </source>
</evidence>
<dbReference type="RefSeq" id="WP_100128992.1">
    <property type="nucleotide sequence ID" value="NZ_CADDYI010000011.1"/>
</dbReference>
<evidence type="ECO:0000313" key="1">
    <source>
        <dbReference type="EMBL" id="PIT68912.1"/>
    </source>
</evidence>
<dbReference type="EMBL" id="NJGE01000010">
    <property type="protein sequence ID" value="PIT68912.1"/>
    <property type="molecule type" value="Genomic_DNA"/>
</dbReference>
<gene>
    <name evidence="1" type="ORF">CER18_05050</name>
</gene>
<organism evidence="1 2">
    <name type="scientific">Bartonella tribocorum</name>
    <dbReference type="NCBI Taxonomy" id="85701"/>
    <lineage>
        <taxon>Bacteria</taxon>
        <taxon>Pseudomonadati</taxon>
        <taxon>Pseudomonadota</taxon>
        <taxon>Alphaproteobacteria</taxon>
        <taxon>Hyphomicrobiales</taxon>
        <taxon>Bartonellaceae</taxon>
        <taxon>Bartonella</taxon>
    </lineage>
</organism>
<dbReference type="OrthoDB" id="9960856at2"/>
<dbReference type="AlphaFoldDB" id="A0A2M6URV3"/>
<name>A0A2M6URV3_9HYPH</name>
<reference evidence="1 2" key="1">
    <citation type="submission" date="2017-06" db="EMBL/GenBank/DDBJ databases">
        <title>Draft genome of Bartonella tribocorum strain L103, isolated from a rodent in Laos.</title>
        <authorList>
            <person name="Hadjadj L."/>
            <person name="Jiyipong T."/>
            <person name="Morand S."/>
            <person name="Diene S.M."/>
            <person name="Rolain J.-M."/>
        </authorList>
    </citation>
    <scope>NUCLEOTIDE SEQUENCE [LARGE SCALE GENOMIC DNA]</scope>
    <source>
        <strain evidence="1 2">L103</strain>
    </source>
</reference>
<accession>A0A2M6URV3</accession>